<comment type="caution">
    <text evidence="1">The sequence shown here is derived from an EMBL/GenBank/DDBJ whole genome shotgun (WGS) entry which is preliminary data.</text>
</comment>
<proteinExistence type="predicted"/>
<accession>A0A9N9NTJ6</accession>
<evidence type="ECO:0000313" key="1">
    <source>
        <dbReference type="EMBL" id="CAG8755948.1"/>
    </source>
</evidence>
<feature type="non-terminal residue" evidence="1">
    <location>
        <position position="1"/>
    </location>
</feature>
<name>A0A9N9NTJ6_9GLOM</name>
<dbReference type="EMBL" id="CAJVPS010043510">
    <property type="protein sequence ID" value="CAG8755948.1"/>
    <property type="molecule type" value="Genomic_DNA"/>
</dbReference>
<evidence type="ECO:0000313" key="2">
    <source>
        <dbReference type="Proteomes" id="UP000789508"/>
    </source>
</evidence>
<keyword evidence="2" id="KW-1185">Reference proteome</keyword>
<protein>
    <submittedName>
        <fullName evidence="1">8152_t:CDS:1</fullName>
    </submittedName>
</protein>
<dbReference type="OrthoDB" id="2390964at2759"/>
<sequence>RHWNKVSRIVTEHSSHKEEAREIILKTKISYGKICELDGYATGYGAPSRVFIASMSFEVAIGDNDTWNK</sequence>
<organism evidence="1 2">
    <name type="scientific">Ambispora leptoticha</name>
    <dbReference type="NCBI Taxonomy" id="144679"/>
    <lineage>
        <taxon>Eukaryota</taxon>
        <taxon>Fungi</taxon>
        <taxon>Fungi incertae sedis</taxon>
        <taxon>Mucoromycota</taxon>
        <taxon>Glomeromycotina</taxon>
        <taxon>Glomeromycetes</taxon>
        <taxon>Archaeosporales</taxon>
        <taxon>Ambisporaceae</taxon>
        <taxon>Ambispora</taxon>
    </lineage>
</organism>
<dbReference type="AlphaFoldDB" id="A0A9N9NTJ6"/>
<gene>
    <name evidence="1" type="ORF">ALEPTO_LOCUS13481</name>
</gene>
<reference evidence="1" key="1">
    <citation type="submission" date="2021-06" db="EMBL/GenBank/DDBJ databases">
        <authorList>
            <person name="Kallberg Y."/>
            <person name="Tangrot J."/>
            <person name="Rosling A."/>
        </authorList>
    </citation>
    <scope>NUCLEOTIDE SEQUENCE</scope>
    <source>
        <strain evidence="1">FL130A</strain>
    </source>
</reference>
<dbReference type="Proteomes" id="UP000789508">
    <property type="component" value="Unassembled WGS sequence"/>
</dbReference>